<accession>A0ACC0CAE7</accession>
<reference evidence="2" key="1">
    <citation type="journal article" date="2023" name="Nat. Plants">
        <title>Single-cell RNA sequencing provides a high-resolution roadmap for understanding the multicellular compartmentation of specialized metabolism.</title>
        <authorList>
            <person name="Sun S."/>
            <person name="Shen X."/>
            <person name="Li Y."/>
            <person name="Li Y."/>
            <person name="Wang S."/>
            <person name="Li R."/>
            <person name="Zhang H."/>
            <person name="Shen G."/>
            <person name="Guo B."/>
            <person name="Wei J."/>
            <person name="Xu J."/>
            <person name="St-Pierre B."/>
            <person name="Chen S."/>
            <person name="Sun C."/>
        </authorList>
    </citation>
    <scope>NUCLEOTIDE SEQUENCE [LARGE SCALE GENOMIC DNA]</scope>
</reference>
<evidence type="ECO:0000313" key="1">
    <source>
        <dbReference type="EMBL" id="KAI5681748.1"/>
    </source>
</evidence>
<gene>
    <name evidence="1" type="ORF">M9H77_02976</name>
</gene>
<evidence type="ECO:0000313" key="2">
    <source>
        <dbReference type="Proteomes" id="UP001060085"/>
    </source>
</evidence>
<organism evidence="1 2">
    <name type="scientific">Catharanthus roseus</name>
    <name type="common">Madagascar periwinkle</name>
    <name type="synonym">Vinca rosea</name>
    <dbReference type="NCBI Taxonomy" id="4058"/>
    <lineage>
        <taxon>Eukaryota</taxon>
        <taxon>Viridiplantae</taxon>
        <taxon>Streptophyta</taxon>
        <taxon>Embryophyta</taxon>
        <taxon>Tracheophyta</taxon>
        <taxon>Spermatophyta</taxon>
        <taxon>Magnoliopsida</taxon>
        <taxon>eudicotyledons</taxon>
        <taxon>Gunneridae</taxon>
        <taxon>Pentapetalae</taxon>
        <taxon>asterids</taxon>
        <taxon>lamiids</taxon>
        <taxon>Gentianales</taxon>
        <taxon>Apocynaceae</taxon>
        <taxon>Rauvolfioideae</taxon>
        <taxon>Vinceae</taxon>
        <taxon>Catharanthinae</taxon>
        <taxon>Catharanthus</taxon>
    </lineage>
</organism>
<keyword evidence="2" id="KW-1185">Reference proteome</keyword>
<name>A0ACC0CAE7_CATRO</name>
<comment type="caution">
    <text evidence="1">The sequence shown here is derived from an EMBL/GenBank/DDBJ whole genome shotgun (WGS) entry which is preliminary data.</text>
</comment>
<proteinExistence type="predicted"/>
<dbReference type="Proteomes" id="UP001060085">
    <property type="component" value="Linkage Group LG01"/>
</dbReference>
<sequence length="138" mass="16528">MSRKQIWLNRRFDCRPYVTLGCERREGRKEKVRLDDDDEDEEKEVPVRHRGPYGTKKRNCPFQLKGEKSAIEDNWKLYVKDERHNYKICVYPHAHTQGARLTDDQLKRTKEFSWCQVAHRNIMASLLEKNLDCAVSYL</sequence>
<protein>
    <submittedName>
        <fullName evidence="1">Uncharacterized protein</fullName>
    </submittedName>
</protein>
<dbReference type="EMBL" id="CM044701">
    <property type="protein sequence ID" value="KAI5681748.1"/>
    <property type="molecule type" value="Genomic_DNA"/>
</dbReference>